<dbReference type="PANTHER" id="PTHR43394:SF1">
    <property type="entry name" value="ATP-BINDING CASSETTE SUB-FAMILY B MEMBER 10, MITOCHONDRIAL"/>
    <property type="match status" value="1"/>
</dbReference>
<comment type="subcellular location">
    <subcellularLocation>
        <location evidence="1">Cell membrane</location>
        <topology evidence="1">Multi-pass membrane protein</topology>
    </subcellularLocation>
</comment>
<evidence type="ECO:0000256" key="3">
    <source>
        <dbReference type="ARBA" id="ARBA00022692"/>
    </source>
</evidence>
<keyword evidence="13" id="KW-1185">Reference proteome</keyword>
<name>A0A5C8PRA2_9HYPH</name>
<dbReference type="InterPro" id="IPR003593">
    <property type="entry name" value="AAA+_ATPase"/>
</dbReference>
<keyword evidence="6 9" id="KW-1133">Transmembrane helix</keyword>
<dbReference type="InterPro" id="IPR017871">
    <property type="entry name" value="ABC_transporter-like_CS"/>
</dbReference>
<dbReference type="PROSITE" id="PS50929">
    <property type="entry name" value="ABC_TM1F"/>
    <property type="match status" value="1"/>
</dbReference>
<evidence type="ECO:0000256" key="2">
    <source>
        <dbReference type="ARBA" id="ARBA00005417"/>
    </source>
</evidence>
<dbReference type="GO" id="GO:0005886">
    <property type="term" value="C:plasma membrane"/>
    <property type="evidence" value="ECO:0007669"/>
    <property type="project" value="UniProtKB-SubCell"/>
</dbReference>
<dbReference type="GO" id="GO:0016887">
    <property type="term" value="F:ATP hydrolysis activity"/>
    <property type="evidence" value="ECO:0007669"/>
    <property type="project" value="InterPro"/>
</dbReference>
<dbReference type="InterPro" id="IPR011527">
    <property type="entry name" value="ABC1_TM_dom"/>
</dbReference>
<dbReference type="EMBL" id="VDUZ01000006">
    <property type="protein sequence ID" value="TXL78748.1"/>
    <property type="molecule type" value="Genomic_DNA"/>
</dbReference>
<dbReference type="GO" id="GO:0090374">
    <property type="term" value="P:oligopeptide export from mitochondrion"/>
    <property type="evidence" value="ECO:0007669"/>
    <property type="project" value="TreeGrafter"/>
</dbReference>
<keyword evidence="4" id="KW-0547">Nucleotide-binding</keyword>
<dbReference type="Proteomes" id="UP000321638">
    <property type="component" value="Unassembled WGS sequence"/>
</dbReference>
<evidence type="ECO:0000256" key="4">
    <source>
        <dbReference type="ARBA" id="ARBA00022741"/>
    </source>
</evidence>
<feature type="transmembrane region" description="Helical" evidence="9">
    <location>
        <begin position="149"/>
        <end position="166"/>
    </location>
</feature>
<keyword evidence="5 12" id="KW-0067">ATP-binding</keyword>
<reference evidence="12 13" key="1">
    <citation type="submission" date="2019-06" db="EMBL/GenBank/DDBJ databases">
        <title>New taxonomy in bacterial strain CC-CFT640, isolated from vineyard.</title>
        <authorList>
            <person name="Lin S.-Y."/>
            <person name="Tsai C.-F."/>
            <person name="Young C.-C."/>
        </authorList>
    </citation>
    <scope>NUCLEOTIDE SEQUENCE [LARGE SCALE GENOMIC DNA]</scope>
    <source>
        <strain evidence="12 13">CC-CFT640</strain>
    </source>
</reference>
<keyword evidence="3 9" id="KW-0812">Transmembrane</keyword>
<proteinExistence type="inferred from homology"/>
<accession>A0A5C8PRA2</accession>
<keyword evidence="7 9" id="KW-0472">Membrane</keyword>
<dbReference type="RefSeq" id="WP_147846218.1">
    <property type="nucleotide sequence ID" value="NZ_VDUZ01000006.1"/>
</dbReference>
<dbReference type="Pfam" id="PF00005">
    <property type="entry name" value="ABC_tran"/>
    <property type="match status" value="1"/>
</dbReference>
<sequence>MATNTAESGKRRDLRPLRLLFPYLRPYRSRVALALLALFVAAVTVLAFGACLRALIDLGFAAGRSDILDYALASLLVAVAVLAAASAGRFYFVSWLGERVVADLRRDGFAHVLKLSPAWFETARTGDVMSRLTTDTTLIEQVVGSSVSVAVRNMLMFIGGTIMLVITSPRLTVLALAVVPLAVVPIIVLGRRVRRLSRLSQERIADVTAYAGERVDAIRTVQSFGHEQREAQHFSGLVEAAFSTARSRILQRAILTGIVILLVFGAVGVLLWIGGRDVLSGRITAGDLSAFVFYAVVAAGSAGAISEVVGDLQRAAGAAERIAELLATRSPVVEPATPAALPASAGGAIAFEGVSFRYPARPDTAALDHFALSVAAGESVALVGPSGAGKTTVFSLLQRFYDPQAGKIRLDGVDISQVRLADLRARMAIVPQEPVLFSASALDNIRYGRPEASDAEVRAAAETAHALGFLEALPQGLATFLGERGVRLSGGQRQRIAIARAILRDPDVLLLDEATSALDAESELAVQTALDRLTRNRTTLIVAHRLATVLKADRIVVLDQGRIVDSGTHRELAARGGLYARLAELQFDRAAE</sequence>
<gene>
    <name evidence="12" type="ORF">FHP25_07060</name>
</gene>
<evidence type="ECO:0000256" key="8">
    <source>
        <dbReference type="ARBA" id="ARBA00024725"/>
    </source>
</evidence>
<dbReference type="Pfam" id="PF00664">
    <property type="entry name" value="ABC_membrane"/>
    <property type="match status" value="1"/>
</dbReference>
<evidence type="ECO:0000256" key="1">
    <source>
        <dbReference type="ARBA" id="ARBA00004651"/>
    </source>
</evidence>
<comment type="caution">
    <text evidence="12">The sequence shown here is derived from an EMBL/GenBank/DDBJ whole genome shotgun (WGS) entry which is preliminary data.</text>
</comment>
<dbReference type="SUPFAM" id="SSF52540">
    <property type="entry name" value="P-loop containing nucleoside triphosphate hydrolases"/>
    <property type="match status" value="1"/>
</dbReference>
<comment type="function">
    <text evidence="8">Part of an ABC transporter complex. Transmembrane domains (TMD) form a pore in the inner membrane and the ATP-binding domain (NBD) is responsible for energy generation.</text>
</comment>
<dbReference type="InterPro" id="IPR036640">
    <property type="entry name" value="ABC1_TM_sf"/>
</dbReference>
<dbReference type="CDD" id="cd03249">
    <property type="entry name" value="ABC_MTABC3_MDL1_MDL2"/>
    <property type="match status" value="1"/>
</dbReference>
<dbReference type="InterPro" id="IPR039421">
    <property type="entry name" value="Type_1_exporter"/>
</dbReference>
<evidence type="ECO:0000259" key="10">
    <source>
        <dbReference type="PROSITE" id="PS50893"/>
    </source>
</evidence>
<dbReference type="SUPFAM" id="SSF90123">
    <property type="entry name" value="ABC transporter transmembrane region"/>
    <property type="match status" value="1"/>
</dbReference>
<dbReference type="SMART" id="SM00382">
    <property type="entry name" value="AAA"/>
    <property type="match status" value="1"/>
</dbReference>
<evidence type="ECO:0000256" key="6">
    <source>
        <dbReference type="ARBA" id="ARBA00022989"/>
    </source>
</evidence>
<dbReference type="PROSITE" id="PS00211">
    <property type="entry name" value="ABC_TRANSPORTER_1"/>
    <property type="match status" value="1"/>
</dbReference>
<feature type="domain" description="ABC transmembrane type-1" evidence="11">
    <location>
        <begin position="32"/>
        <end position="314"/>
    </location>
</feature>
<evidence type="ECO:0000313" key="12">
    <source>
        <dbReference type="EMBL" id="TXL78748.1"/>
    </source>
</evidence>
<feature type="transmembrane region" description="Helical" evidence="9">
    <location>
        <begin position="172"/>
        <end position="190"/>
    </location>
</feature>
<protein>
    <submittedName>
        <fullName evidence="12">ATP-binding cassette domain-containing protein</fullName>
    </submittedName>
</protein>
<organism evidence="12 13">
    <name type="scientific">Vineibacter terrae</name>
    <dbReference type="NCBI Taxonomy" id="2586908"/>
    <lineage>
        <taxon>Bacteria</taxon>
        <taxon>Pseudomonadati</taxon>
        <taxon>Pseudomonadota</taxon>
        <taxon>Alphaproteobacteria</taxon>
        <taxon>Hyphomicrobiales</taxon>
        <taxon>Vineibacter</taxon>
    </lineage>
</organism>
<evidence type="ECO:0000313" key="13">
    <source>
        <dbReference type="Proteomes" id="UP000321638"/>
    </source>
</evidence>
<dbReference type="AlphaFoldDB" id="A0A5C8PRA2"/>
<dbReference type="PROSITE" id="PS50893">
    <property type="entry name" value="ABC_TRANSPORTER_2"/>
    <property type="match status" value="1"/>
</dbReference>
<dbReference type="Gene3D" id="1.20.1560.10">
    <property type="entry name" value="ABC transporter type 1, transmembrane domain"/>
    <property type="match status" value="1"/>
</dbReference>
<evidence type="ECO:0000256" key="5">
    <source>
        <dbReference type="ARBA" id="ARBA00022840"/>
    </source>
</evidence>
<evidence type="ECO:0000256" key="7">
    <source>
        <dbReference type="ARBA" id="ARBA00023136"/>
    </source>
</evidence>
<dbReference type="FunFam" id="3.40.50.300:FF:000218">
    <property type="entry name" value="Multidrug ABC transporter ATP-binding protein"/>
    <property type="match status" value="1"/>
</dbReference>
<feature type="transmembrane region" description="Helical" evidence="9">
    <location>
        <begin position="71"/>
        <end position="92"/>
    </location>
</feature>
<dbReference type="Gene3D" id="3.40.50.300">
    <property type="entry name" value="P-loop containing nucleotide triphosphate hydrolases"/>
    <property type="match status" value="1"/>
</dbReference>
<dbReference type="InterPro" id="IPR003439">
    <property type="entry name" value="ABC_transporter-like_ATP-bd"/>
</dbReference>
<dbReference type="NCBIfam" id="TIGR02204">
    <property type="entry name" value="MsbA_rel"/>
    <property type="match status" value="1"/>
</dbReference>
<comment type="similarity">
    <text evidence="2">Belongs to the ABC transporter superfamily.</text>
</comment>
<dbReference type="OrthoDB" id="5288404at2"/>
<dbReference type="GO" id="GO:0015421">
    <property type="term" value="F:ABC-type oligopeptide transporter activity"/>
    <property type="evidence" value="ECO:0007669"/>
    <property type="project" value="TreeGrafter"/>
</dbReference>
<feature type="transmembrane region" description="Helical" evidence="9">
    <location>
        <begin position="285"/>
        <end position="305"/>
    </location>
</feature>
<feature type="transmembrane region" description="Helical" evidence="9">
    <location>
        <begin position="253"/>
        <end position="273"/>
    </location>
</feature>
<dbReference type="PANTHER" id="PTHR43394">
    <property type="entry name" value="ATP-DEPENDENT PERMEASE MDL1, MITOCHONDRIAL"/>
    <property type="match status" value="1"/>
</dbReference>
<dbReference type="InterPro" id="IPR027417">
    <property type="entry name" value="P-loop_NTPase"/>
</dbReference>
<evidence type="ECO:0000259" key="11">
    <source>
        <dbReference type="PROSITE" id="PS50929"/>
    </source>
</evidence>
<dbReference type="GO" id="GO:0005524">
    <property type="term" value="F:ATP binding"/>
    <property type="evidence" value="ECO:0007669"/>
    <property type="project" value="UniProtKB-KW"/>
</dbReference>
<dbReference type="CDD" id="cd18575">
    <property type="entry name" value="ABC_6TM_bac_exporter_ABCB8_10_like"/>
    <property type="match status" value="1"/>
</dbReference>
<evidence type="ECO:0000256" key="9">
    <source>
        <dbReference type="SAM" id="Phobius"/>
    </source>
</evidence>
<dbReference type="InterPro" id="IPR011918">
    <property type="entry name" value="ABC_MsbA_ATP-bd"/>
</dbReference>
<feature type="domain" description="ABC transporter" evidence="10">
    <location>
        <begin position="349"/>
        <end position="585"/>
    </location>
</feature>